<reference evidence="1 2" key="1">
    <citation type="submission" date="2018-10" db="EMBL/GenBank/DDBJ databases">
        <title>Draft genome of Cortibacter populi DSM10536.</title>
        <authorList>
            <person name="Bernier A.-M."/>
            <person name="Bernard K."/>
        </authorList>
    </citation>
    <scope>NUCLEOTIDE SEQUENCE [LARGE SCALE GENOMIC DNA]</scope>
    <source>
        <strain evidence="1 2">DSM 105136</strain>
    </source>
</reference>
<dbReference type="Proteomes" id="UP000278006">
    <property type="component" value="Unassembled WGS sequence"/>
</dbReference>
<sequence>MTHEQQIRLIAAETMGVPVSEVSDDTQITDWRHMTIINDETCIALQINISASDAAQCRTVGDYIALVRGKR</sequence>
<comment type="caution">
    <text evidence="1">The sequence shown here is derived from an EMBL/GenBank/DDBJ whole genome shotgun (WGS) entry which is preliminary data.</text>
</comment>
<evidence type="ECO:0008006" key="3">
    <source>
        <dbReference type="Google" id="ProtNLM"/>
    </source>
</evidence>
<organism evidence="1 2">
    <name type="scientific">Corticibacter populi</name>
    <dbReference type="NCBI Taxonomy" id="1550736"/>
    <lineage>
        <taxon>Bacteria</taxon>
        <taxon>Pseudomonadati</taxon>
        <taxon>Pseudomonadota</taxon>
        <taxon>Betaproteobacteria</taxon>
        <taxon>Burkholderiales</taxon>
        <taxon>Comamonadaceae</taxon>
        <taxon>Corticibacter</taxon>
    </lineage>
</organism>
<name>A0A3M6QZU6_9BURK</name>
<protein>
    <recommendedName>
        <fullName evidence="3">Acyl carrier protein</fullName>
    </recommendedName>
</protein>
<accession>A0A3M6QZU6</accession>
<dbReference type="SUPFAM" id="SSF47336">
    <property type="entry name" value="ACP-like"/>
    <property type="match status" value="1"/>
</dbReference>
<dbReference type="AlphaFoldDB" id="A0A3M6QZU6"/>
<dbReference type="InterPro" id="IPR036736">
    <property type="entry name" value="ACP-like_sf"/>
</dbReference>
<evidence type="ECO:0000313" key="2">
    <source>
        <dbReference type="Proteomes" id="UP000278006"/>
    </source>
</evidence>
<proteinExistence type="predicted"/>
<gene>
    <name evidence="1" type="ORF">D8I35_05565</name>
</gene>
<keyword evidence="2" id="KW-1185">Reference proteome</keyword>
<evidence type="ECO:0000313" key="1">
    <source>
        <dbReference type="EMBL" id="RMX08544.1"/>
    </source>
</evidence>
<dbReference type="EMBL" id="RDQO01000001">
    <property type="protein sequence ID" value="RMX08544.1"/>
    <property type="molecule type" value="Genomic_DNA"/>
</dbReference>